<gene>
    <name evidence="2" type="ordered locus">CHU_0616</name>
</gene>
<dbReference type="SUPFAM" id="SSF101898">
    <property type="entry name" value="NHL repeat"/>
    <property type="match status" value="1"/>
</dbReference>
<protein>
    <submittedName>
        <fullName evidence="2">Uncharacterized protein</fullName>
    </submittedName>
</protein>
<dbReference type="KEGG" id="chu:CHU_0616"/>
<dbReference type="RefSeq" id="WP_011584019.1">
    <property type="nucleotide sequence ID" value="NC_008255.1"/>
</dbReference>
<reference evidence="2 3" key="1">
    <citation type="journal article" date="2007" name="Appl. Environ. Microbiol.">
        <title>Genome sequence of the cellulolytic gliding bacterium Cytophaga hutchinsonii.</title>
        <authorList>
            <person name="Xie G."/>
            <person name="Bruce D.C."/>
            <person name="Challacombe J.F."/>
            <person name="Chertkov O."/>
            <person name="Detter J.C."/>
            <person name="Gilna P."/>
            <person name="Han C.S."/>
            <person name="Lucas S."/>
            <person name="Misra M."/>
            <person name="Myers G.L."/>
            <person name="Richardson P."/>
            <person name="Tapia R."/>
            <person name="Thayer N."/>
            <person name="Thompson L.S."/>
            <person name="Brettin T.S."/>
            <person name="Henrissat B."/>
            <person name="Wilson D.B."/>
            <person name="McBride M.J."/>
        </authorList>
    </citation>
    <scope>NUCLEOTIDE SEQUENCE [LARGE SCALE GENOMIC DNA]</scope>
    <source>
        <strain evidence="3">ATCC 33406 / DSM 1761 / CIP 103989 / NBRC 15051 / NCIMB 9469 / D465</strain>
    </source>
</reference>
<name>A0A6N4SNM6_CYTH3</name>
<organism evidence="2 3">
    <name type="scientific">Cytophaga hutchinsonii (strain ATCC 33406 / DSM 1761 / CIP 103989 / NBRC 15051 / NCIMB 9469 / D465)</name>
    <dbReference type="NCBI Taxonomy" id="269798"/>
    <lineage>
        <taxon>Bacteria</taxon>
        <taxon>Pseudomonadati</taxon>
        <taxon>Bacteroidota</taxon>
        <taxon>Cytophagia</taxon>
        <taxon>Cytophagales</taxon>
        <taxon>Cytophagaceae</taxon>
        <taxon>Cytophaga</taxon>
    </lineage>
</organism>
<proteinExistence type="predicted"/>
<feature type="signal peptide" evidence="1">
    <location>
        <begin position="1"/>
        <end position="23"/>
    </location>
</feature>
<evidence type="ECO:0000313" key="3">
    <source>
        <dbReference type="Proteomes" id="UP000001822"/>
    </source>
</evidence>
<dbReference type="EMBL" id="CP000383">
    <property type="protein sequence ID" value="ABG57903.1"/>
    <property type="molecule type" value="Genomic_DNA"/>
</dbReference>
<sequence>MERNIRAIFAVVCLFLFAFVSQAQQIRQLEAVKIPKQIGCISSDPYGFIYLTDITGNIYKIDSLGKQFVLASPPRRGQITSIEAYRNVNIFVFYSEYQVYYYYDRFLNPSQSLSFSTSAVGFARIATSSLDQNVWLVDDQDFSLKKYNSTYLSVDINTPLDLIIDPEQYNMNFMREYQNLLFINDANSGVLIFDNMGNYKTRIPVTGLTYVSFSEEDLVFLKDGSLHLINIYTYKERIYTNPIFTGATGVILINNRLYVTTKDAVLINFFKE</sequence>
<keyword evidence="3" id="KW-1185">Reference proteome</keyword>
<feature type="chain" id="PRO_5027034086" evidence="1">
    <location>
        <begin position="24"/>
        <end position="272"/>
    </location>
</feature>
<accession>A0A6N4SNM6</accession>
<evidence type="ECO:0000256" key="1">
    <source>
        <dbReference type="SAM" id="SignalP"/>
    </source>
</evidence>
<keyword evidence="1" id="KW-0732">Signal</keyword>
<evidence type="ECO:0000313" key="2">
    <source>
        <dbReference type="EMBL" id="ABG57903.1"/>
    </source>
</evidence>
<dbReference type="AlphaFoldDB" id="A0A6N4SNM6"/>
<dbReference type="Proteomes" id="UP000001822">
    <property type="component" value="Chromosome"/>
</dbReference>